<dbReference type="Proteomes" id="UP001595379">
    <property type="component" value="Unassembled WGS sequence"/>
</dbReference>
<keyword evidence="1" id="KW-0812">Transmembrane</keyword>
<comment type="caution">
    <text evidence="2">The sequence shown here is derived from an EMBL/GenBank/DDBJ whole genome shotgun (WGS) entry which is preliminary data.</text>
</comment>
<evidence type="ECO:0000313" key="2">
    <source>
        <dbReference type="EMBL" id="MFC2925285.1"/>
    </source>
</evidence>
<accession>A0ABV6ZV13</accession>
<name>A0ABV6ZV13_9PROT</name>
<evidence type="ECO:0000313" key="3">
    <source>
        <dbReference type="Proteomes" id="UP001595379"/>
    </source>
</evidence>
<gene>
    <name evidence="2" type="ORF">ACFOOR_04120</name>
</gene>
<feature type="transmembrane region" description="Helical" evidence="1">
    <location>
        <begin position="137"/>
        <end position="158"/>
    </location>
</feature>
<dbReference type="RefSeq" id="WP_343165086.1">
    <property type="nucleotide sequence ID" value="NZ_JBHRSV010000002.1"/>
</dbReference>
<feature type="transmembrane region" description="Helical" evidence="1">
    <location>
        <begin position="36"/>
        <end position="58"/>
    </location>
</feature>
<dbReference type="EMBL" id="JBHRSV010000002">
    <property type="protein sequence ID" value="MFC2925285.1"/>
    <property type="molecule type" value="Genomic_DNA"/>
</dbReference>
<feature type="transmembrane region" description="Helical" evidence="1">
    <location>
        <begin position="112"/>
        <end position="130"/>
    </location>
</feature>
<sequence>MIRLLAEAAFAMAGIGRILLFRPDWQERFNLTEAGLYRSFGAILIGLPVYVLMQVFFARLTAAAPVDLPLWYYLLDLARLWLLFPVVAAVAVSVTGTKRHFAAWLTVRNWSVLAQTLLVMLIAASAVAGITDQTFLALFFVIFYPAFLTVLHLSIAFAVLDGPWQRVAGAGVIVVLADFLSREGIQALAQAIALVNAS</sequence>
<feature type="transmembrane region" description="Helical" evidence="1">
    <location>
        <begin position="70"/>
        <end position="92"/>
    </location>
</feature>
<evidence type="ECO:0000256" key="1">
    <source>
        <dbReference type="SAM" id="Phobius"/>
    </source>
</evidence>
<organism evidence="2 3">
    <name type="scientific">Hyphobacterium vulgare</name>
    <dbReference type="NCBI Taxonomy" id="1736751"/>
    <lineage>
        <taxon>Bacteria</taxon>
        <taxon>Pseudomonadati</taxon>
        <taxon>Pseudomonadota</taxon>
        <taxon>Alphaproteobacteria</taxon>
        <taxon>Maricaulales</taxon>
        <taxon>Maricaulaceae</taxon>
        <taxon>Hyphobacterium</taxon>
    </lineage>
</organism>
<proteinExistence type="predicted"/>
<protein>
    <submittedName>
        <fullName evidence="2">Uncharacterized protein</fullName>
    </submittedName>
</protein>
<keyword evidence="3" id="KW-1185">Reference proteome</keyword>
<reference evidence="3" key="1">
    <citation type="journal article" date="2019" name="Int. J. Syst. Evol. Microbiol.">
        <title>The Global Catalogue of Microorganisms (GCM) 10K type strain sequencing project: providing services to taxonomists for standard genome sequencing and annotation.</title>
        <authorList>
            <consortium name="The Broad Institute Genomics Platform"/>
            <consortium name="The Broad Institute Genome Sequencing Center for Infectious Disease"/>
            <person name="Wu L."/>
            <person name="Ma J."/>
        </authorList>
    </citation>
    <scope>NUCLEOTIDE SEQUENCE [LARGE SCALE GENOMIC DNA]</scope>
    <source>
        <strain evidence="3">KCTC 52487</strain>
    </source>
</reference>
<keyword evidence="1" id="KW-0472">Membrane</keyword>
<keyword evidence="1" id="KW-1133">Transmembrane helix</keyword>